<keyword evidence="2" id="KW-1185">Reference proteome</keyword>
<dbReference type="Proteomes" id="UP001597116">
    <property type="component" value="Unassembled WGS sequence"/>
</dbReference>
<dbReference type="RefSeq" id="WP_265988539.1">
    <property type="nucleotide sequence ID" value="NZ_CP110973.1"/>
</dbReference>
<gene>
    <name evidence="1" type="ORF">ACFQ4C_25725</name>
</gene>
<evidence type="ECO:0000313" key="1">
    <source>
        <dbReference type="EMBL" id="MFD1144553.1"/>
    </source>
</evidence>
<accession>A0ABW3QLM8</accession>
<comment type="caution">
    <text evidence="1">The sequence shown here is derived from an EMBL/GenBank/DDBJ whole genome shotgun (WGS) entry which is preliminary data.</text>
</comment>
<sequence>MKYLYLIIFILINCSISFSQVLLESPQGDPIVLNPTDLNKQSLFGTFNATEQSLGLRFFFGFPDDDGALPSKILSLGVKAKPTDGIATLVNAGKLNVGANFSGAYTKIKLFAGRGRFIDFLNINVGVEANKYTLFKGDTIFKSQTQTRNFNPFSFSLSYNGLLNGEHLFSISYGYQRRSNYNDLTSIELRDQTTYFDSTSKVTRIRAKITQAKEGVFKEFDSYPFRVAYSYLPADGGSDIKPGFSVYLKKDSSIDKRIVDLGVTFFLTKDNNSGTRVPVIGLTLQANDFGDIQKKNNGLNNRLSIGLTSVFTLVN</sequence>
<evidence type="ECO:0000313" key="2">
    <source>
        <dbReference type="Proteomes" id="UP001597116"/>
    </source>
</evidence>
<proteinExistence type="predicted"/>
<reference evidence="2" key="1">
    <citation type="journal article" date="2019" name="Int. J. Syst. Evol. Microbiol.">
        <title>The Global Catalogue of Microorganisms (GCM) 10K type strain sequencing project: providing services to taxonomists for standard genome sequencing and annotation.</title>
        <authorList>
            <consortium name="The Broad Institute Genomics Platform"/>
            <consortium name="The Broad Institute Genome Sequencing Center for Infectious Disease"/>
            <person name="Wu L."/>
            <person name="Ma J."/>
        </authorList>
    </citation>
    <scope>NUCLEOTIDE SEQUENCE [LARGE SCALE GENOMIC DNA]</scope>
    <source>
        <strain evidence="2">CCUG 55608</strain>
    </source>
</reference>
<dbReference type="EMBL" id="JBHTLP010000021">
    <property type="protein sequence ID" value="MFD1144553.1"/>
    <property type="molecule type" value="Genomic_DNA"/>
</dbReference>
<organism evidence="1 2">
    <name type="scientific">Larkinella insperata</name>
    <dbReference type="NCBI Taxonomy" id="332158"/>
    <lineage>
        <taxon>Bacteria</taxon>
        <taxon>Pseudomonadati</taxon>
        <taxon>Bacteroidota</taxon>
        <taxon>Cytophagia</taxon>
        <taxon>Cytophagales</taxon>
        <taxon>Spirosomataceae</taxon>
        <taxon>Larkinella</taxon>
    </lineage>
</organism>
<name>A0ABW3QLM8_9BACT</name>
<protein>
    <submittedName>
        <fullName evidence="1">Uncharacterized protein</fullName>
    </submittedName>
</protein>